<feature type="compositionally biased region" description="Basic and acidic residues" evidence="1">
    <location>
        <begin position="151"/>
        <end position="161"/>
    </location>
</feature>
<dbReference type="Proteomes" id="UP000242519">
    <property type="component" value="Unassembled WGS sequence"/>
</dbReference>
<dbReference type="InParanoid" id="A0A218ZFD5"/>
<protein>
    <submittedName>
        <fullName evidence="2">Uncharacterized protein</fullName>
    </submittedName>
</protein>
<reference evidence="2 3" key="1">
    <citation type="submission" date="2017-04" db="EMBL/GenBank/DDBJ databases">
        <title>Draft genome sequence of Marssonina coronaria NL1: causal agent of apple blotch.</title>
        <authorList>
            <person name="Cheng Q."/>
        </authorList>
    </citation>
    <scope>NUCLEOTIDE SEQUENCE [LARGE SCALE GENOMIC DNA]</scope>
    <source>
        <strain evidence="2 3">NL1</strain>
    </source>
</reference>
<dbReference type="EMBL" id="MZNU01000060">
    <property type="protein sequence ID" value="OWP05866.1"/>
    <property type="molecule type" value="Genomic_DNA"/>
</dbReference>
<keyword evidence="3" id="KW-1185">Reference proteome</keyword>
<feature type="region of interest" description="Disordered" evidence="1">
    <location>
        <begin position="1"/>
        <end position="22"/>
    </location>
</feature>
<feature type="region of interest" description="Disordered" evidence="1">
    <location>
        <begin position="137"/>
        <end position="163"/>
    </location>
</feature>
<dbReference type="AlphaFoldDB" id="A0A218ZFD5"/>
<evidence type="ECO:0000313" key="3">
    <source>
        <dbReference type="Proteomes" id="UP000242519"/>
    </source>
</evidence>
<accession>A0A218ZFD5</accession>
<sequence length="178" mass="19217">MSSDIRSKNQAFYLPLSERPPGEAFSDLLPGYSKIPEEQFDQHVEAAGASRGRSSVSAARPLHDEYLDLGHERVRDEGAIPRSHFVAAGILDQQDPGLDPPPRMAGSLIRRVVGLLREEKGAIVTGRVTGYLNAGYHTGANAKSTTNSGGDIREHDPESSKKLWLGVGESLGSGWDVQ</sequence>
<feature type="compositionally biased region" description="Polar residues" evidence="1">
    <location>
        <begin position="1"/>
        <end position="10"/>
    </location>
</feature>
<dbReference type="OrthoDB" id="2094832at2759"/>
<organism evidence="2 3">
    <name type="scientific">Diplocarpon coronariae</name>
    <dbReference type="NCBI Taxonomy" id="2795749"/>
    <lineage>
        <taxon>Eukaryota</taxon>
        <taxon>Fungi</taxon>
        <taxon>Dikarya</taxon>
        <taxon>Ascomycota</taxon>
        <taxon>Pezizomycotina</taxon>
        <taxon>Leotiomycetes</taxon>
        <taxon>Helotiales</taxon>
        <taxon>Drepanopezizaceae</taxon>
        <taxon>Diplocarpon</taxon>
    </lineage>
</organism>
<comment type="caution">
    <text evidence="2">The sequence shown here is derived from an EMBL/GenBank/DDBJ whole genome shotgun (WGS) entry which is preliminary data.</text>
</comment>
<name>A0A218ZFD5_9HELO</name>
<evidence type="ECO:0000256" key="1">
    <source>
        <dbReference type="SAM" id="MobiDB-lite"/>
    </source>
</evidence>
<evidence type="ECO:0000313" key="2">
    <source>
        <dbReference type="EMBL" id="OWP05866.1"/>
    </source>
</evidence>
<proteinExistence type="predicted"/>
<gene>
    <name evidence="2" type="ORF">B2J93_984</name>
</gene>
<dbReference type="STRING" id="503106.A0A218ZFD5"/>